<keyword evidence="2" id="KW-1185">Reference proteome</keyword>
<accession>A0A3P7Y5K0</accession>
<proteinExistence type="predicted"/>
<reference evidence="1 2" key="1">
    <citation type="submission" date="2018-11" db="EMBL/GenBank/DDBJ databases">
        <authorList>
            <consortium name="Pathogen Informatics"/>
        </authorList>
    </citation>
    <scope>NUCLEOTIDE SEQUENCE [LARGE SCALE GENOMIC DNA]</scope>
</reference>
<gene>
    <name evidence="1" type="ORF">HPBE_LOCUS5869</name>
</gene>
<evidence type="ECO:0000313" key="2">
    <source>
        <dbReference type="Proteomes" id="UP000050761"/>
    </source>
</evidence>
<dbReference type="EMBL" id="UZAH01025554">
    <property type="protein sequence ID" value="VDO66084.1"/>
    <property type="molecule type" value="Genomic_DNA"/>
</dbReference>
<dbReference type="Proteomes" id="UP000050761">
    <property type="component" value="Unassembled WGS sequence"/>
</dbReference>
<dbReference type="OrthoDB" id="5892546at2759"/>
<organism evidence="2 3">
    <name type="scientific">Heligmosomoides polygyrus</name>
    <name type="common">Parasitic roundworm</name>
    <dbReference type="NCBI Taxonomy" id="6339"/>
    <lineage>
        <taxon>Eukaryota</taxon>
        <taxon>Metazoa</taxon>
        <taxon>Ecdysozoa</taxon>
        <taxon>Nematoda</taxon>
        <taxon>Chromadorea</taxon>
        <taxon>Rhabditida</taxon>
        <taxon>Rhabditina</taxon>
        <taxon>Rhabditomorpha</taxon>
        <taxon>Strongyloidea</taxon>
        <taxon>Heligmosomidae</taxon>
        <taxon>Heligmosomoides</taxon>
    </lineage>
</organism>
<evidence type="ECO:0000313" key="1">
    <source>
        <dbReference type="EMBL" id="VDO66084.1"/>
    </source>
</evidence>
<accession>A0A183FGR1</accession>
<sequence>MAWVQVDVAIEEIGVEVVDDLLHFPGRDDGFVRALGSDPPLSPLCITLQARTPIGNCLTLVLLHAAVSYIHDGIFPEAGKIGVEVPVDGLSGTPLLKHCGLLSLTRKAKPRTKEAVVRFRVELGDNGGVGQAILAVEDDVVDLVVELATGGFPGPS</sequence>
<dbReference type="WBParaSite" id="HPBE_0000586801-mRNA-1">
    <property type="protein sequence ID" value="HPBE_0000586801-mRNA-1"/>
    <property type="gene ID" value="HPBE_0000586801"/>
</dbReference>
<evidence type="ECO:0000313" key="3">
    <source>
        <dbReference type="WBParaSite" id="HPBE_0000586801-mRNA-1"/>
    </source>
</evidence>
<name>A0A183FGR1_HELPZ</name>
<reference evidence="3" key="2">
    <citation type="submission" date="2019-09" db="UniProtKB">
        <authorList>
            <consortium name="WormBaseParasite"/>
        </authorList>
    </citation>
    <scope>IDENTIFICATION</scope>
</reference>
<dbReference type="AlphaFoldDB" id="A0A183FGR1"/>
<protein>
    <submittedName>
        <fullName evidence="3">MaoC-like domain-containing protein</fullName>
    </submittedName>
</protein>